<gene>
    <name evidence="10" type="ORF">OFUS_LOCUS11457</name>
</gene>
<reference evidence="10" key="1">
    <citation type="submission" date="2022-03" db="EMBL/GenBank/DDBJ databases">
        <authorList>
            <person name="Martin C."/>
        </authorList>
    </citation>
    <scope>NUCLEOTIDE SEQUENCE</scope>
</reference>
<keyword evidence="5" id="KW-0967">Endosome</keyword>
<dbReference type="Proteomes" id="UP000749559">
    <property type="component" value="Unassembled WGS sequence"/>
</dbReference>
<evidence type="ECO:0000313" key="10">
    <source>
        <dbReference type="EMBL" id="CAH1785392.1"/>
    </source>
</evidence>
<name>A0A8J1UHM4_OWEFU</name>
<evidence type="ECO:0000313" key="11">
    <source>
        <dbReference type="Proteomes" id="UP000749559"/>
    </source>
</evidence>
<sequence>ESKMSAPRQNCLIVLSSAKEGVSAASFIQAFTLTHTTFTVQLATPGGKAVDYVNQDDNSRRWLNDFRTKAFSMPISLDAIEPNRYSALLIPCAPGAISDLANSPQLAIIINNFVAEKKPICAIGLGVSALCCARKDGGDWSLKDYSLTSTSVFELARSVDFANLQIIPEDFIKDNGGTYSCSKPDCVHVVIDQHIITGQNEQSTLTSVQNLILLCNQRQGKK</sequence>
<keyword evidence="11" id="KW-1185">Reference proteome</keyword>
<keyword evidence="3" id="KW-0964">Secreted</keyword>
<organism evidence="10 11">
    <name type="scientific">Owenia fusiformis</name>
    <name type="common">Polychaete worm</name>
    <dbReference type="NCBI Taxonomy" id="6347"/>
    <lineage>
        <taxon>Eukaryota</taxon>
        <taxon>Metazoa</taxon>
        <taxon>Spiralia</taxon>
        <taxon>Lophotrochozoa</taxon>
        <taxon>Annelida</taxon>
        <taxon>Polychaeta</taxon>
        <taxon>Sedentaria</taxon>
        <taxon>Canalipalpata</taxon>
        <taxon>Sabellida</taxon>
        <taxon>Oweniida</taxon>
        <taxon>Oweniidae</taxon>
        <taxon>Owenia</taxon>
    </lineage>
</organism>
<evidence type="ECO:0000256" key="7">
    <source>
        <dbReference type="ARBA" id="ARBA00042130"/>
    </source>
</evidence>
<dbReference type="PANTHER" id="PTHR48094:SF18">
    <property type="entry name" value="GLUTAMINE AMIDOTRANSFERASE-LIKE CLASS 1 DOMAIN-CONTAINING PROTEIN 1"/>
    <property type="match status" value="1"/>
</dbReference>
<evidence type="ECO:0000256" key="4">
    <source>
        <dbReference type="ARBA" id="ARBA00022729"/>
    </source>
</evidence>
<dbReference type="InterPro" id="IPR029062">
    <property type="entry name" value="Class_I_gatase-like"/>
</dbReference>
<proteinExistence type="predicted"/>
<evidence type="ECO:0000256" key="8">
    <source>
        <dbReference type="ARBA" id="ARBA00044823"/>
    </source>
</evidence>
<evidence type="ECO:0000256" key="1">
    <source>
        <dbReference type="ARBA" id="ARBA00004412"/>
    </source>
</evidence>
<dbReference type="OrthoDB" id="543156at2759"/>
<comment type="caution">
    <text evidence="10">The sequence shown here is derived from an EMBL/GenBank/DDBJ whole genome shotgun (WGS) entry which is preliminary data.</text>
</comment>
<dbReference type="GO" id="GO:0019172">
    <property type="term" value="F:glyoxalase III activity"/>
    <property type="evidence" value="ECO:0007669"/>
    <property type="project" value="TreeGrafter"/>
</dbReference>
<comment type="function">
    <text evidence="9">Component of the FERRY complex (Five-subunit Endosomal Rab5 and RNA/ribosome intermediary). The FERRY complex directly interacts with mRNAs and RAB5A, and functions as a RAB5A effector involved in the localization and the distribution of specific mRNAs most likely by mediating their endosomal transport. The complex recruits mRNAs and ribosomes to early endosomes through direct mRNA-interaction.</text>
</comment>
<dbReference type="AlphaFoldDB" id="A0A8J1UHM4"/>
<dbReference type="GO" id="GO:0005576">
    <property type="term" value="C:extracellular region"/>
    <property type="evidence" value="ECO:0007669"/>
    <property type="project" value="UniProtKB-SubCell"/>
</dbReference>
<accession>A0A8J1UHM4</accession>
<dbReference type="SUPFAM" id="SSF52317">
    <property type="entry name" value="Class I glutamine amidotransferase-like"/>
    <property type="match status" value="1"/>
</dbReference>
<dbReference type="EMBL" id="CAIIXF020000006">
    <property type="protein sequence ID" value="CAH1785392.1"/>
    <property type="molecule type" value="Genomic_DNA"/>
</dbReference>
<dbReference type="Gene3D" id="3.40.50.880">
    <property type="match status" value="1"/>
</dbReference>
<evidence type="ECO:0000256" key="9">
    <source>
        <dbReference type="ARBA" id="ARBA00045408"/>
    </source>
</evidence>
<evidence type="ECO:0000256" key="3">
    <source>
        <dbReference type="ARBA" id="ARBA00022525"/>
    </source>
</evidence>
<dbReference type="PANTHER" id="PTHR48094">
    <property type="entry name" value="PROTEIN/NUCLEIC ACID DEGLYCASE DJ-1-RELATED"/>
    <property type="match status" value="1"/>
</dbReference>
<evidence type="ECO:0000256" key="5">
    <source>
        <dbReference type="ARBA" id="ARBA00022753"/>
    </source>
</evidence>
<dbReference type="GO" id="GO:0019243">
    <property type="term" value="P:methylglyoxal catabolic process to D-lactate via S-lactoyl-glutathione"/>
    <property type="evidence" value="ECO:0007669"/>
    <property type="project" value="TreeGrafter"/>
</dbReference>
<feature type="non-terminal residue" evidence="10">
    <location>
        <position position="222"/>
    </location>
</feature>
<keyword evidence="4" id="KW-0732">Signal</keyword>
<evidence type="ECO:0000256" key="2">
    <source>
        <dbReference type="ARBA" id="ARBA00004613"/>
    </source>
</evidence>
<comment type="subcellular location">
    <subcellularLocation>
        <location evidence="1">Early endosome</location>
    </subcellularLocation>
    <subcellularLocation>
        <location evidence="2">Secreted</location>
    </subcellularLocation>
</comment>
<protein>
    <recommendedName>
        <fullName evidence="6">Glutamine amidotransferase-like class 1 domain-containing protein 1</fullName>
    </recommendedName>
    <alternativeName>
        <fullName evidence="8">Ferry endosomal RAB5 effector complex subunit 5</fullName>
    </alternativeName>
    <alternativeName>
        <fullName evidence="7">Parkinson disease 7 domain-containing protein 1</fullName>
    </alternativeName>
</protein>
<dbReference type="InterPro" id="IPR050325">
    <property type="entry name" value="Prot/Nucl_acid_deglycase"/>
</dbReference>
<evidence type="ECO:0000256" key="6">
    <source>
        <dbReference type="ARBA" id="ARBA00039189"/>
    </source>
</evidence>
<dbReference type="GO" id="GO:0005769">
    <property type="term" value="C:early endosome"/>
    <property type="evidence" value="ECO:0007669"/>
    <property type="project" value="UniProtKB-SubCell"/>
</dbReference>